<proteinExistence type="inferred from homology"/>
<dbReference type="PANTHER" id="PTHR12483:SF115">
    <property type="entry name" value="COPPER TRANSPORT PROTEIN"/>
    <property type="match status" value="1"/>
</dbReference>
<reference evidence="5 6" key="1">
    <citation type="submission" date="2024-02" db="EMBL/GenBank/DDBJ databases">
        <title>De novo assembly and annotation of 12 fungi associated with fruit tree decline syndrome in Ontario, Canada.</title>
        <authorList>
            <person name="Sulman M."/>
            <person name="Ellouze W."/>
            <person name="Ilyukhin E."/>
        </authorList>
    </citation>
    <scope>NUCLEOTIDE SEQUENCE [LARGE SCALE GENOMIC DNA]</scope>
    <source>
        <strain evidence="5 6">M11/M66-122</strain>
    </source>
</reference>
<dbReference type="PANTHER" id="PTHR12483">
    <property type="entry name" value="SOLUTE CARRIER FAMILY 31 COPPER TRANSPORTERS"/>
    <property type="match status" value="1"/>
</dbReference>
<keyword evidence="6" id="KW-1185">Reference proteome</keyword>
<dbReference type="AlphaFoldDB" id="A0AAN9YNF7"/>
<evidence type="ECO:0000313" key="6">
    <source>
        <dbReference type="Proteomes" id="UP001320420"/>
    </source>
</evidence>
<protein>
    <recommendedName>
        <fullName evidence="4">Copper transport protein</fullName>
    </recommendedName>
</protein>
<dbReference type="GO" id="GO:0005375">
    <property type="term" value="F:copper ion transmembrane transporter activity"/>
    <property type="evidence" value="ECO:0007669"/>
    <property type="project" value="UniProtKB-UniRule"/>
</dbReference>
<comment type="similarity">
    <text evidence="4">Belongs to the copper transporter (Ctr) (TC 1.A.56) family. SLC31A subfamily.</text>
</comment>
<sequence length="113" mass="12973">MDHGGHAGHGDMDMGDKCSMNMLFTWDTKNLCIIFPQWHVRGTASLIFSLLAIVAICAGYEALREAARRYEAWTDKQDEISGPRRNQVEVSKRRRLIKSVLYGIQNFYAFMLM</sequence>
<comment type="caution">
    <text evidence="5">The sequence shown here is derived from an EMBL/GenBank/DDBJ whole genome shotgun (WGS) entry which is preliminary data.</text>
</comment>
<evidence type="ECO:0000256" key="1">
    <source>
        <dbReference type="ARBA" id="ARBA00022692"/>
    </source>
</evidence>
<dbReference type="GO" id="GO:0016020">
    <property type="term" value="C:membrane"/>
    <property type="evidence" value="ECO:0007669"/>
    <property type="project" value="UniProtKB-SubCell"/>
</dbReference>
<evidence type="ECO:0000256" key="2">
    <source>
        <dbReference type="ARBA" id="ARBA00022989"/>
    </source>
</evidence>
<feature type="transmembrane region" description="Helical" evidence="4">
    <location>
        <begin position="44"/>
        <end position="63"/>
    </location>
</feature>
<dbReference type="Proteomes" id="UP001320420">
    <property type="component" value="Unassembled WGS sequence"/>
</dbReference>
<evidence type="ECO:0000313" key="5">
    <source>
        <dbReference type="EMBL" id="KAK7752463.1"/>
    </source>
</evidence>
<organism evidence="5 6">
    <name type="scientific">Diatrype stigma</name>
    <dbReference type="NCBI Taxonomy" id="117547"/>
    <lineage>
        <taxon>Eukaryota</taxon>
        <taxon>Fungi</taxon>
        <taxon>Dikarya</taxon>
        <taxon>Ascomycota</taxon>
        <taxon>Pezizomycotina</taxon>
        <taxon>Sordariomycetes</taxon>
        <taxon>Xylariomycetidae</taxon>
        <taxon>Xylariales</taxon>
        <taxon>Diatrypaceae</taxon>
        <taxon>Diatrype</taxon>
    </lineage>
</organism>
<keyword evidence="4" id="KW-0187">Copper transport</keyword>
<dbReference type="Pfam" id="PF04145">
    <property type="entry name" value="Ctr"/>
    <property type="match status" value="1"/>
</dbReference>
<comment type="subcellular location">
    <subcellularLocation>
        <location evidence="4">Membrane</location>
        <topology evidence="4">Multi-pass membrane protein</topology>
    </subcellularLocation>
</comment>
<accession>A0AAN9YNF7</accession>
<keyword evidence="4" id="KW-0406">Ion transport</keyword>
<keyword evidence="4" id="KW-0186">Copper</keyword>
<dbReference type="InterPro" id="IPR007274">
    <property type="entry name" value="Cop_transporter"/>
</dbReference>
<keyword evidence="2 4" id="KW-1133">Transmembrane helix</keyword>
<keyword evidence="4" id="KW-0813">Transport</keyword>
<dbReference type="EMBL" id="JAKJXP020000038">
    <property type="protein sequence ID" value="KAK7752463.1"/>
    <property type="molecule type" value="Genomic_DNA"/>
</dbReference>
<keyword evidence="3 4" id="KW-0472">Membrane</keyword>
<evidence type="ECO:0000256" key="3">
    <source>
        <dbReference type="ARBA" id="ARBA00023136"/>
    </source>
</evidence>
<keyword evidence="1 4" id="KW-0812">Transmembrane</keyword>
<gene>
    <name evidence="5" type="primary">CTR2</name>
    <name evidence="5" type="ORF">SLS62_005616</name>
</gene>
<evidence type="ECO:0000256" key="4">
    <source>
        <dbReference type="RuleBase" id="RU367022"/>
    </source>
</evidence>
<name>A0AAN9YNF7_9PEZI</name>